<evidence type="ECO:0000313" key="4">
    <source>
        <dbReference type="Proteomes" id="UP000747542"/>
    </source>
</evidence>
<dbReference type="PROSITE" id="PS50213">
    <property type="entry name" value="FAS1"/>
    <property type="match status" value="3"/>
</dbReference>
<dbReference type="AlphaFoldDB" id="A0A8J5TCM6"/>
<feature type="domain" description="FAS1" evidence="2">
    <location>
        <begin position="736"/>
        <end position="862"/>
    </location>
</feature>
<feature type="region of interest" description="Disordered" evidence="1">
    <location>
        <begin position="479"/>
        <end position="505"/>
    </location>
</feature>
<dbReference type="InterPro" id="IPR000782">
    <property type="entry name" value="FAS1_domain"/>
</dbReference>
<dbReference type="Gene3D" id="2.30.180.10">
    <property type="entry name" value="FAS1 domain"/>
    <property type="match status" value="3"/>
</dbReference>
<dbReference type="EMBL" id="JAHLQT010011632">
    <property type="protein sequence ID" value="KAG7171962.1"/>
    <property type="molecule type" value="Genomic_DNA"/>
</dbReference>
<keyword evidence="4" id="KW-1185">Reference proteome</keyword>
<feature type="compositionally biased region" description="Polar residues" evidence="1">
    <location>
        <begin position="415"/>
        <end position="425"/>
    </location>
</feature>
<dbReference type="Pfam" id="PF02469">
    <property type="entry name" value="Fasciclin"/>
    <property type="match status" value="3"/>
</dbReference>
<reference evidence="3" key="1">
    <citation type="journal article" date="2021" name="Sci. Adv.">
        <title>The American lobster genome reveals insights on longevity, neural, and immune adaptations.</title>
        <authorList>
            <person name="Polinski J.M."/>
            <person name="Zimin A.V."/>
            <person name="Clark K.F."/>
            <person name="Kohn A.B."/>
            <person name="Sadowski N."/>
            <person name="Timp W."/>
            <person name="Ptitsyn A."/>
            <person name="Khanna P."/>
            <person name="Romanova D.Y."/>
            <person name="Williams P."/>
            <person name="Greenwood S.J."/>
            <person name="Moroz L.L."/>
            <person name="Walt D.R."/>
            <person name="Bodnar A.G."/>
        </authorList>
    </citation>
    <scope>NUCLEOTIDE SEQUENCE</scope>
    <source>
        <strain evidence="3">GMGI-L3</strain>
    </source>
</reference>
<name>A0A8J5TCM6_HOMAM</name>
<dbReference type="InterPro" id="IPR050904">
    <property type="entry name" value="Adhesion/Biosynth-related"/>
</dbReference>
<dbReference type="SMART" id="SM00554">
    <property type="entry name" value="FAS1"/>
    <property type="match status" value="3"/>
</dbReference>
<gene>
    <name evidence="3" type="primary">Tgfbi-L1</name>
    <name evidence="3" type="ORF">Hamer_G000920</name>
</gene>
<protein>
    <submittedName>
        <fullName evidence="3">Transforming growth factor-beta-induced protein ig-h3-like 1</fullName>
    </submittedName>
</protein>
<feature type="domain" description="FAS1" evidence="2">
    <location>
        <begin position="217"/>
        <end position="344"/>
    </location>
</feature>
<evidence type="ECO:0000259" key="2">
    <source>
        <dbReference type="PROSITE" id="PS50213"/>
    </source>
</evidence>
<dbReference type="SUPFAM" id="SSF82153">
    <property type="entry name" value="FAS1 domain"/>
    <property type="match status" value="3"/>
</dbReference>
<dbReference type="PANTHER" id="PTHR10900">
    <property type="entry name" value="PERIOSTIN-RELATED"/>
    <property type="match status" value="1"/>
</dbReference>
<dbReference type="Proteomes" id="UP000747542">
    <property type="component" value="Unassembled WGS sequence"/>
</dbReference>
<sequence length="866" mass="94563">KRARRQLRFPGLRGLGDIDPVLRSGGGDLTLPRGFKLETYPDNCFSASQSPGSPRHVSSPRNNPPLDPLTSIDRFATVFKLTSSPGDSVVSTLQREGLTTLLVLLETSGLLNFLISGERGPYILLAPSEAAFSRLSRNELRQLSRGNDLGYHLIPLLGRPAPEVMNDSTFKTMLGHELRFNVYDGSVYVNGAAVSRGDVPFSHGTIQVVESVLEVPLGDVQTVLVGSGHSYSRANTLLSVTNLMQSGTYTLLAPPDSAITSKGYSWPGLLMDRALGQDLLARHTIRGAWYTEGLLQKRTLTTLAGTRVTFRKDQDGTVSVNGVPLRSNNLTATNGVVHLAADLIPESDLGSDPTTIPNPLLSQTESPIYQSFTFGGDIIPDVPPISGLYETPDRDPFLDFIPKIGTVSDEHSGKDTPQQTSSGPDSQHARVPTFQEYIARFTIDRVPPTENNIYTYSYQSSTDPNLNPESVQTPRFLNRQQTEGTDSQQSPESQDNESSMPDNFSFLETSDETYKEQPRYNTHTPFVDDFSRFGNYGTRTTGDFISTLTSPQIKNTYQTINEEGNSVYVANVVSPQPHLPQENSRNCSDADCPRATSPANENRTSVDTQGYFNDAQETFSGSPFGRPNTVIDPQAFSEDQAVSPIVSRVQVPLVPVVPESVVVWSRPGALTNEERSQLDVLSLLERLNLTRFTELINRAGLTLTLSLDGGSVITDLDEEATNGVVHVVDRVLYAPYGDLHTTLALSPALTSFTNLITNDTPLLHSLSGSGPVTLFVPSNNAFTNLTLPQNPQAMREWVLSHMVEGRWYTAGFSNMWPLCSLNNSTLTTVLTGQENVTVNGVDISYADITTTNGVIHVLESPLFTPT</sequence>
<feature type="compositionally biased region" description="Polar residues" evidence="1">
    <location>
        <begin position="597"/>
        <end position="606"/>
    </location>
</feature>
<comment type="caution">
    <text evidence="3">The sequence shown here is derived from an EMBL/GenBank/DDBJ whole genome shotgun (WGS) entry which is preliminary data.</text>
</comment>
<feature type="region of interest" description="Disordered" evidence="1">
    <location>
        <begin position="399"/>
        <end position="430"/>
    </location>
</feature>
<dbReference type="InterPro" id="IPR036378">
    <property type="entry name" value="FAS1_dom_sf"/>
</dbReference>
<dbReference type="GO" id="GO:0005615">
    <property type="term" value="C:extracellular space"/>
    <property type="evidence" value="ECO:0007669"/>
    <property type="project" value="TreeGrafter"/>
</dbReference>
<feature type="domain" description="FAS1" evidence="2">
    <location>
        <begin position="85"/>
        <end position="213"/>
    </location>
</feature>
<dbReference type="PANTHER" id="PTHR10900:SF124">
    <property type="entry name" value="FI05614P"/>
    <property type="match status" value="1"/>
</dbReference>
<evidence type="ECO:0000256" key="1">
    <source>
        <dbReference type="SAM" id="MobiDB-lite"/>
    </source>
</evidence>
<proteinExistence type="predicted"/>
<accession>A0A8J5TCM6</accession>
<feature type="non-terminal residue" evidence="3">
    <location>
        <position position="866"/>
    </location>
</feature>
<evidence type="ECO:0000313" key="3">
    <source>
        <dbReference type="EMBL" id="KAG7171962.1"/>
    </source>
</evidence>
<feature type="region of interest" description="Disordered" evidence="1">
    <location>
        <begin position="579"/>
        <end position="606"/>
    </location>
</feature>
<organism evidence="3 4">
    <name type="scientific">Homarus americanus</name>
    <name type="common">American lobster</name>
    <dbReference type="NCBI Taxonomy" id="6706"/>
    <lineage>
        <taxon>Eukaryota</taxon>
        <taxon>Metazoa</taxon>
        <taxon>Ecdysozoa</taxon>
        <taxon>Arthropoda</taxon>
        <taxon>Crustacea</taxon>
        <taxon>Multicrustacea</taxon>
        <taxon>Malacostraca</taxon>
        <taxon>Eumalacostraca</taxon>
        <taxon>Eucarida</taxon>
        <taxon>Decapoda</taxon>
        <taxon>Pleocyemata</taxon>
        <taxon>Astacidea</taxon>
        <taxon>Nephropoidea</taxon>
        <taxon>Nephropidae</taxon>
        <taxon>Homarus</taxon>
    </lineage>
</organism>
<feature type="region of interest" description="Disordered" evidence="1">
    <location>
        <begin position="46"/>
        <end position="67"/>
    </location>
</feature>